<dbReference type="Proteomes" id="UP000887579">
    <property type="component" value="Unplaced"/>
</dbReference>
<accession>A0AC34F329</accession>
<dbReference type="WBParaSite" id="ES5_v2.g11258.t1">
    <property type="protein sequence ID" value="ES5_v2.g11258.t1"/>
    <property type="gene ID" value="ES5_v2.g11258"/>
</dbReference>
<evidence type="ECO:0000313" key="2">
    <source>
        <dbReference type="WBParaSite" id="ES5_v2.g11258.t1"/>
    </source>
</evidence>
<sequence>MKQGAKKTVSNNKEKSSVGKDGKAKTDIKVHKCVLAYRSPMFRSMFKSEMKKKAENRLEIEDFVSNIAQAAIIFCYDQNTYDSLKIDGIKSLLEFIEKYDI</sequence>
<name>A0AC34F329_9BILA</name>
<proteinExistence type="predicted"/>
<evidence type="ECO:0000313" key="1">
    <source>
        <dbReference type="Proteomes" id="UP000887579"/>
    </source>
</evidence>
<reference evidence="2" key="1">
    <citation type="submission" date="2022-11" db="UniProtKB">
        <authorList>
            <consortium name="WormBaseParasite"/>
        </authorList>
    </citation>
    <scope>IDENTIFICATION</scope>
</reference>
<protein>
    <submittedName>
        <fullName evidence="2">BTB domain-containing protein</fullName>
    </submittedName>
</protein>
<organism evidence="1 2">
    <name type="scientific">Panagrolaimus sp. ES5</name>
    <dbReference type="NCBI Taxonomy" id="591445"/>
    <lineage>
        <taxon>Eukaryota</taxon>
        <taxon>Metazoa</taxon>
        <taxon>Ecdysozoa</taxon>
        <taxon>Nematoda</taxon>
        <taxon>Chromadorea</taxon>
        <taxon>Rhabditida</taxon>
        <taxon>Tylenchina</taxon>
        <taxon>Panagrolaimomorpha</taxon>
        <taxon>Panagrolaimoidea</taxon>
        <taxon>Panagrolaimidae</taxon>
        <taxon>Panagrolaimus</taxon>
    </lineage>
</organism>